<evidence type="ECO:0000256" key="1">
    <source>
        <dbReference type="ARBA" id="ARBA00005397"/>
    </source>
</evidence>
<keyword evidence="4" id="KW-1185">Reference proteome</keyword>
<dbReference type="Gene3D" id="3.30.70.1950">
    <property type="match status" value="1"/>
</dbReference>
<dbReference type="InterPro" id="IPR038471">
    <property type="entry name" value="MecA_C_sf"/>
</dbReference>
<dbReference type="EMBL" id="LLKB01000005">
    <property type="protein sequence ID" value="KQC85261.1"/>
    <property type="molecule type" value="Genomic_DNA"/>
</dbReference>
<dbReference type="InterPro" id="IPR008681">
    <property type="entry name" value="Neg-reg_MecA"/>
</dbReference>
<dbReference type="RefSeq" id="WP_055944992.1">
    <property type="nucleotide sequence ID" value="NZ_JAQDCV010000007.1"/>
</dbReference>
<evidence type="ECO:0000313" key="4">
    <source>
        <dbReference type="Proteomes" id="UP000050833"/>
    </source>
</evidence>
<dbReference type="Proteomes" id="UP000050833">
    <property type="component" value="Unassembled WGS sequence"/>
</dbReference>
<reference evidence="3 4" key="1">
    <citation type="submission" date="2015-10" db="EMBL/GenBank/DDBJ databases">
        <title>Butyribacter intestini gen. nov., sp. nov., a butyric acid-producing bacterium of the family Lachnospiraceae isolated from the human faeces.</title>
        <authorList>
            <person name="Zou Y."/>
            <person name="Xue W."/>
            <person name="Luo G."/>
            <person name="Lv M."/>
        </authorList>
    </citation>
    <scope>NUCLEOTIDE SEQUENCE [LARGE SCALE GENOMIC DNA]</scope>
    <source>
        <strain evidence="3 4">TF01-11</strain>
    </source>
</reference>
<accession>A0AAW3JR89</accession>
<comment type="similarity">
    <text evidence="1">Belongs to the MecA family.</text>
</comment>
<dbReference type="Pfam" id="PF05389">
    <property type="entry name" value="MecA"/>
    <property type="match status" value="1"/>
</dbReference>
<evidence type="ECO:0008006" key="5">
    <source>
        <dbReference type="Google" id="ProtNLM"/>
    </source>
</evidence>
<evidence type="ECO:0000256" key="2">
    <source>
        <dbReference type="SAM" id="MobiDB-lite"/>
    </source>
</evidence>
<proteinExistence type="inferred from homology"/>
<name>A0AAW3JR89_9FIRM</name>
<dbReference type="AlphaFoldDB" id="A0AAW3JR89"/>
<sequence length="269" mass="30829">MRIEKINDNQIRCTLNKKDLSDRELRISELAYGTDKAKALFRDMVQQASYEFGFEAENIPLMIEAIPMYPDTLVLLITKVEDPDELDTRFSTFSESPDSEDYESAGEFTFDDDDEADFDDDEDIYELAGNISSDDEEIPLEPTSSYDRNTDFISLSEALGMEPRPKNTDKKVPVNVARIFSFKSINDISLLADNLYHIYTSENTLYKNDKTGEYILIMQQGSLSPESFNRICNLANEYGTQLKNVPASISYFEEHFEPLIKYDALQKLV</sequence>
<feature type="compositionally biased region" description="Acidic residues" evidence="2">
    <location>
        <begin position="97"/>
        <end position="116"/>
    </location>
</feature>
<organism evidence="3 4">
    <name type="scientific">Butyribacter intestini</name>
    <dbReference type="NCBI Taxonomy" id="1703332"/>
    <lineage>
        <taxon>Bacteria</taxon>
        <taxon>Bacillati</taxon>
        <taxon>Bacillota</taxon>
        <taxon>Clostridia</taxon>
        <taxon>Lachnospirales</taxon>
        <taxon>Lachnospiraceae</taxon>
        <taxon>Butyribacter</taxon>
    </lineage>
</organism>
<comment type="caution">
    <text evidence="3">The sequence shown here is derived from an EMBL/GenBank/DDBJ whole genome shotgun (WGS) entry which is preliminary data.</text>
</comment>
<dbReference type="PANTHER" id="PTHR39161:SF1">
    <property type="entry name" value="ADAPTER PROTEIN MECA 1"/>
    <property type="match status" value="1"/>
</dbReference>
<dbReference type="PANTHER" id="PTHR39161">
    <property type="entry name" value="ADAPTER PROTEIN MECA"/>
    <property type="match status" value="1"/>
</dbReference>
<gene>
    <name evidence="3" type="ORF">APZ18_11270</name>
</gene>
<protein>
    <recommendedName>
        <fullName evidence="5">Adapter protein MecA 2</fullName>
    </recommendedName>
</protein>
<evidence type="ECO:0000313" key="3">
    <source>
        <dbReference type="EMBL" id="KQC85261.1"/>
    </source>
</evidence>
<feature type="region of interest" description="Disordered" evidence="2">
    <location>
        <begin position="89"/>
        <end position="116"/>
    </location>
</feature>